<accession>A0A7K1V8D8</accession>
<proteinExistence type="predicted"/>
<dbReference type="EMBL" id="WRPP01000009">
    <property type="protein sequence ID" value="MVU82348.1"/>
    <property type="molecule type" value="Genomic_DNA"/>
</dbReference>
<sequence>MPGRTITTEQAVAAIQLAEAVGVLEGLARTLGLTPCEVVGNVMFEFRPIDTRSAPMLTSHAQVGGA</sequence>
<organism evidence="1 2">
    <name type="scientific">Nocardia terrae</name>
    <dbReference type="NCBI Taxonomy" id="2675851"/>
    <lineage>
        <taxon>Bacteria</taxon>
        <taxon>Bacillati</taxon>
        <taxon>Actinomycetota</taxon>
        <taxon>Actinomycetes</taxon>
        <taxon>Mycobacteriales</taxon>
        <taxon>Nocardiaceae</taxon>
        <taxon>Nocardia</taxon>
    </lineage>
</organism>
<reference evidence="1 2" key="1">
    <citation type="submission" date="2019-12" db="EMBL/GenBank/DDBJ databases">
        <title>Nocardia sp. nov. ET3-3 isolated from soil.</title>
        <authorList>
            <person name="Kanchanasin P."/>
            <person name="Tanasupawat S."/>
            <person name="Yuki M."/>
            <person name="Kudo T."/>
        </authorList>
    </citation>
    <scope>NUCLEOTIDE SEQUENCE [LARGE SCALE GENOMIC DNA]</scope>
    <source>
        <strain evidence="1 2">ET3-3</strain>
    </source>
</reference>
<gene>
    <name evidence="1" type="ORF">GPX89_34585</name>
</gene>
<dbReference type="RefSeq" id="WP_157391966.1">
    <property type="nucleotide sequence ID" value="NZ_WRPP01000009.1"/>
</dbReference>
<keyword evidence="2" id="KW-1185">Reference proteome</keyword>
<name>A0A7K1V8D8_9NOCA</name>
<comment type="caution">
    <text evidence="1">The sequence shown here is derived from an EMBL/GenBank/DDBJ whole genome shotgun (WGS) entry which is preliminary data.</text>
</comment>
<protein>
    <submittedName>
        <fullName evidence="1">Uncharacterized protein</fullName>
    </submittedName>
</protein>
<dbReference type="AlphaFoldDB" id="A0A7K1V8D8"/>
<dbReference type="Proteomes" id="UP000466794">
    <property type="component" value="Unassembled WGS sequence"/>
</dbReference>
<evidence type="ECO:0000313" key="2">
    <source>
        <dbReference type="Proteomes" id="UP000466794"/>
    </source>
</evidence>
<evidence type="ECO:0000313" key="1">
    <source>
        <dbReference type="EMBL" id="MVU82348.1"/>
    </source>
</evidence>